<proteinExistence type="predicted"/>
<comment type="caution">
    <text evidence="1">The sequence shown here is derived from an EMBL/GenBank/DDBJ whole genome shotgun (WGS) entry which is preliminary data.</text>
</comment>
<reference evidence="1 2" key="1">
    <citation type="submission" date="2024-01" db="EMBL/GenBank/DDBJ databases">
        <title>Genome assemblies of Stephania.</title>
        <authorList>
            <person name="Yang L."/>
        </authorList>
    </citation>
    <scope>NUCLEOTIDE SEQUENCE [LARGE SCALE GENOMIC DNA]</scope>
    <source>
        <strain evidence="1">QJT</strain>
        <tissue evidence="1">Leaf</tissue>
    </source>
</reference>
<organism evidence="1 2">
    <name type="scientific">Stephania japonica</name>
    <dbReference type="NCBI Taxonomy" id="461633"/>
    <lineage>
        <taxon>Eukaryota</taxon>
        <taxon>Viridiplantae</taxon>
        <taxon>Streptophyta</taxon>
        <taxon>Embryophyta</taxon>
        <taxon>Tracheophyta</taxon>
        <taxon>Spermatophyta</taxon>
        <taxon>Magnoliopsida</taxon>
        <taxon>Ranunculales</taxon>
        <taxon>Menispermaceae</taxon>
        <taxon>Menispermoideae</taxon>
        <taxon>Cissampelideae</taxon>
        <taxon>Stephania</taxon>
    </lineage>
</organism>
<dbReference type="AlphaFoldDB" id="A0AAP0EE75"/>
<dbReference type="Proteomes" id="UP001417504">
    <property type="component" value="Unassembled WGS sequence"/>
</dbReference>
<keyword evidence="2" id="KW-1185">Reference proteome</keyword>
<evidence type="ECO:0000313" key="1">
    <source>
        <dbReference type="EMBL" id="KAK9089992.1"/>
    </source>
</evidence>
<accession>A0AAP0EE75</accession>
<evidence type="ECO:0000313" key="2">
    <source>
        <dbReference type="Proteomes" id="UP001417504"/>
    </source>
</evidence>
<gene>
    <name evidence="1" type="ORF">Sjap_023169</name>
</gene>
<protein>
    <submittedName>
        <fullName evidence="1">Uncharacterized protein</fullName>
    </submittedName>
</protein>
<dbReference type="EMBL" id="JBBNAE010000010">
    <property type="protein sequence ID" value="KAK9089992.1"/>
    <property type="molecule type" value="Genomic_DNA"/>
</dbReference>
<sequence length="103" mass="12259">MLMRRARGSRPVPSSQCIVVKKSHEVLLCRRYLRERFAKEAGICSDDLLNWSWTMWRKSRVILYRHASSGRRPRRRHHRSKIEKKILSSSISYIKKGLMYITG</sequence>
<name>A0AAP0EE75_9MAGN</name>